<dbReference type="InterPro" id="IPR029061">
    <property type="entry name" value="THDP-binding"/>
</dbReference>
<dbReference type="Gene3D" id="3.40.50.1220">
    <property type="entry name" value="TPP-binding domain"/>
    <property type="match status" value="1"/>
</dbReference>
<evidence type="ECO:0000256" key="1">
    <source>
        <dbReference type="ARBA" id="ARBA00007812"/>
    </source>
</evidence>
<dbReference type="InterPro" id="IPR029035">
    <property type="entry name" value="DHS-like_NAD/FAD-binding_dom"/>
</dbReference>
<dbReference type="InterPro" id="IPR012001">
    <property type="entry name" value="Thiamin_PyroP_enz_TPP-bd_dom"/>
</dbReference>
<feature type="region of interest" description="Disordered" evidence="4">
    <location>
        <begin position="528"/>
        <end position="550"/>
    </location>
</feature>
<dbReference type="Pfam" id="PF02776">
    <property type="entry name" value="TPP_enzyme_N"/>
    <property type="match status" value="1"/>
</dbReference>
<evidence type="ECO:0000259" key="6">
    <source>
        <dbReference type="Pfam" id="PF02775"/>
    </source>
</evidence>
<protein>
    <submittedName>
        <fullName evidence="8">Thiamine pyrophosphate-binding protein</fullName>
    </submittedName>
</protein>
<evidence type="ECO:0000256" key="3">
    <source>
        <dbReference type="RuleBase" id="RU362132"/>
    </source>
</evidence>
<feature type="compositionally biased region" description="Low complexity" evidence="4">
    <location>
        <begin position="528"/>
        <end position="537"/>
    </location>
</feature>
<reference evidence="9" key="1">
    <citation type="journal article" date="2019" name="Int. J. Syst. Evol. Microbiol.">
        <title>The Global Catalogue of Microorganisms (GCM) 10K type strain sequencing project: providing services to taxonomists for standard genome sequencing and annotation.</title>
        <authorList>
            <consortium name="The Broad Institute Genomics Platform"/>
            <consortium name="The Broad Institute Genome Sequencing Center for Infectious Disease"/>
            <person name="Wu L."/>
            <person name="Ma J."/>
        </authorList>
    </citation>
    <scope>NUCLEOTIDE SEQUENCE [LARGE SCALE GENOMIC DNA]</scope>
    <source>
        <strain evidence="9">IBRC-M 10908</strain>
    </source>
</reference>
<dbReference type="SUPFAM" id="SSF52518">
    <property type="entry name" value="Thiamin diphosphate-binding fold (THDP-binding)"/>
    <property type="match status" value="2"/>
</dbReference>
<name>A0ABV8U1F2_9ACTN</name>
<dbReference type="CDD" id="cd00568">
    <property type="entry name" value="TPP_enzymes"/>
    <property type="match status" value="1"/>
</dbReference>
<dbReference type="RefSeq" id="WP_380623339.1">
    <property type="nucleotide sequence ID" value="NZ_JBHSDK010000024.1"/>
</dbReference>
<dbReference type="PANTHER" id="PTHR18968:SF13">
    <property type="entry name" value="ACETOLACTATE SYNTHASE CATALYTIC SUBUNIT, MITOCHONDRIAL"/>
    <property type="match status" value="1"/>
</dbReference>
<dbReference type="Pfam" id="PF00205">
    <property type="entry name" value="TPP_enzyme_M"/>
    <property type="match status" value="1"/>
</dbReference>
<evidence type="ECO:0000256" key="2">
    <source>
        <dbReference type="ARBA" id="ARBA00023052"/>
    </source>
</evidence>
<organism evidence="8 9">
    <name type="scientific">Salininema proteolyticum</name>
    <dbReference type="NCBI Taxonomy" id="1607685"/>
    <lineage>
        <taxon>Bacteria</taxon>
        <taxon>Bacillati</taxon>
        <taxon>Actinomycetota</taxon>
        <taxon>Actinomycetes</taxon>
        <taxon>Glycomycetales</taxon>
        <taxon>Glycomycetaceae</taxon>
        <taxon>Salininema</taxon>
    </lineage>
</organism>
<feature type="domain" description="Thiamine pyrophosphate enzyme N-terminal TPP-binding" evidence="7">
    <location>
        <begin position="14"/>
        <end position="121"/>
    </location>
</feature>
<feature type="compositionally biased region" description="Low complexity" evidence="4">
    <location>
        <begin position="169"/>
        <end position="189"/>
    </location>
</feature>
<sequence>MPTDPTPPRFWTSLCDHLAANGTDFVAGFPSDTPSLVDAACLHSELTAVVPRDQKMLGPMAAGYTHRTGRPAAIEISSGPSLANAVTGLAELASMGLPAVVVVGSVPESRRGRGDFQDLAQRSLLEPLSVWYHAVDDPADVPWAVRTALWQARGPRPGLAVLDIPFPVGDGDPAPAPTDAAPTTPPTADCSPSDVDTAAELLRRSERPLILIGGGARAAGAGAESLALAEVLEAPILSTASGRGCVPEDRDPYLGLAGLYRNPAVAEAVEHADAVVCAGSRLEETARMKWDGLERTALIRIDTDHNAQSSGPEADVFLRADARTALRRLTAALPARDRTAWRAERVRARENLLDRAGGGSVAATLRALTDAYDDSPWLLAQENGFHDLWGYDFPTLHLGRNGSVVTPGEQTMMGFALPALLGAAMADTGEDLVAACGDGALEMSMPALATLRRHRIGATVLVWDNGGWGWPRSERTATAHLMDFGESRTLPSLAGMFDAVLDADDPTTSLRTAKENARKGELSLIAVSADDAAAPPAADEESPGPEGGHG</sequence>
<dbReference type="SUPFAM" id="SSF52467">
    <property type="entry name" value="DHS-like NAD/FAD-binding domain"/>
    <property type="match status" value="1"/>
</dbReference>
<dbReference type="EMBL" id="JBHSDK010000024">
    <property type="protein sequence ID" value="MFC4336916.1"/>
    <property type="molecule type" value="Genomic_DNA"/>
</dbReference>
<comment type="caution">
    <text evidence="8">The sequence shown here is derived from an EMBL/GenBank/DDBJ whole genome shotgun (WGS) entry which is preliminary data.</text>
</comment>
<gene>
    <name evidence="8" type="ORF">ACFPET_17070</name>
</gene>
<comment type="similarity">
    <text evidence="1 3">Belongs to the TPP enzyme family.</text>
</comment>
<feature type="domain" description="Thiamine pyrophosphate enzyme central" evidence="5">
    <location>
        <begin position="195"/>
        <end position="329"/>
    </location>
</feature>
<dbReference type="InterPro" id="IPR012000">
    <property type="entry name" value="Thiamin_PyroP_enz_cen_dom"/>
</dbReference>
<dbReference type="Gene3D" id="3.40.50.970">
    <property type="match status" value="2"/>
</dbReference>
<evidence type="ECO:0000313" key="8">
    <source>
        <dbReference type="EMBL" id="MFC4336916.1"/>
    </source>
</evidence>
<keyword evidence="2 3" id="KW-0786">Thiamine pyrophosphate</keyword>
<accession>A0ABV8U1F2</accession>
<feature type="domain" description="Thiamine pyrophosphate enzyme TPP-binding" evidence="6">
    <location>
        <begin position="384"/>
        <end position="480"/>
    </location>
</feature>
<evidence type="ECO:0000259" key="7">
    <source>
        <dbReference type="Pfam" id="PF02776"/>
    </source>
</evidence>
<feature type="region of interest" description="Disordered" evidence="4">
    <location>
        <begin position="168"/>
        <end position="193"/>
    </location>
</feature>
<dbReference type="InterPro" id="IPR011766">
    <property type="entry name" value="TPP_enzyme_TPP-bd"/>
</dbReference>
<dbReference type="PANTHER" id="PTHR18968">
    <property type="entry name" value="THIAMINE PYROPHOSPHATE ENZYMES"/>
    <property type="match status" value="1"/>
</dbReference>
<evidence type="ECO:0000259" key="5">
    <source>
        <dbReference type="Pfam" id="PF00205"/>
    </source>
</evidence>
<dbReference type="CDD" id="cd07035">
    <property type="entry name" value="TPP_PYR_POX_like"/>
    <property type="match status" value="1"/>
</dbReference>
<dbReference type="Pfam" id="PF02775">
    <property type="entry name" value="TPP_enzyme_C"/>
    <property type="match status" value="1"/>
</dbReference>
<dbReference type="InterPro" id="IPR045229">
    <property type="entry name" value="TPP_enz"/>
</dbReference>
<evidence type="ECO:0000313" key="9">
    <source>
        <dbReference type="Proteomes" id="UP001595823"/>
    </source>
</evidence>
<keyword evidence="9" id="KW-1185">Reference proteome</keyword>
<proteinExistence type="inferred from homology"/>
<evidence type="ECO:0000256" key="4">
    <source>
        <dbReference type="SAM" id="MobiDB-lite"/>
    </source>
</evidence>
<dbReference type="Proteomes" id="UP001595823">
    <property type="component" value="Unassembled WGS sequence"/>
</dbReference>